<evidence type="ECO:0000313" key="1">
    <source>
        <dbReference type="EMBL" id="CAG5136367.1"/>
    </source>
</evidence>
<sequence>QQNHIQEKFFNPESTHNDVLLQVIEASSNESVSEAAIGTAILLEMNYALQP</sequence>
<dbReference type="Proteomes" id="UP000678393">
    <property type="component" value="Unassembled WGS sequence"/>
</dbReference>
<dbReference type="AlphaFoldDB" id="A0A8S4A3K9"/>
<reference evidence="1" key="1">
    <citation type="submission" date="2021-04" db="EMBL/GenBank/DDBJ databases">
        <authorList>
            <consortium name="Molecular Ecology Group"/>
        </authorList>
    </citation>
    <scope>NUCLEOTIDE SEQUENCE</scope>
</reference>
<feature type="non-terminal residue" evidence="1">
    <location>
        <position position="51"/>
    </location>
</feature>
<name>A0A8S4A3K9_9EUPU</name>
<feature type="non-terminal residue" evidence="1">
    <location>
        <position position="1"/>
    </location>
</feature>
<evidence type="ECO:0000313" key="2">
    <source>
        <dbReference type="Proteomes" id="UP000678393"/>
    </source>
</evidence>
<dbReference type="EMBL" id="CAJHNH020008525">
    <property type="protein sequence ID" value="CAG5136367.1"/>
    <property type="molecule type" value="Genomic_DNA"/>
</dbReference>
<protein>
    <submittedName>
        <fullName evidence="1">Uncharacterized protein</fullName>
    </submittedName>
</protein>
<organism evidence="1 2">
    <name type="scientific">Candidula unifasciata</name>
    <dbReference type="NCBI Taxonomy" id="100452"/>
    <lineage>
        <taxon>Eukaryota</taxon>
        <taxon>Metazoa</taxon>
        <taxon>Spiralia</taxon>
        <taxon>Lophotrochozoa</taxon>
        <taxon>Mollusca</taxon>
        <taxon>Gastropoda</taxon>
        <taxon>Heterobranchia</taxon>
        <taxon>Euthyneura</taxon>
        <taxon>Panpulmonata</taxon>
        <taxon>Eupulmonata</taxon>
        <taxon>Stylommatophora</taxon>
        <taxon>Helicina</taxon>
        <taxon>Helicoidea</taxon>
        <taxon>Geomitridae</taxon>
        <taxon>Candidula</taxon>
    </lineage>
</organism>
<comment type="caution">
    <text evidence="1">The sequence shown here is derived from an EMBL/GenBank/DDBJ whole genome shotgun (WGS) entry which is preliminary data.</text>
</comment>
<keyword evidence="2" id="KW-1185">Reference proteome</keyword>
<gene>
    <name evidence="1" type="ORF">CUNI_LOCUS21925</name>
</gene>
<proteinExistence type="predicted"/>
<accession>A0A8S4A3K9</accession>